<feature type="domain" description="SH3b" evidence="2">
    <location>
        <begin position="80"/>
        <end position="141"/>
    </location>
</feature>
<comment type="caution">
    <text evidence="3">The sequence shown here is derived from an EMBL/GenBank/DDBJ whole genome shotgun (WGS) entry which is preliminary data.</text>
</comment>
<dbReference type="AlphaFoldDB" id="A0AA41U395"/>
<sequence>MPQKWQTTEHFRTDEPVVAVYRPRRGASGGAWVCLAALVLALVVGGNGSSGDGGSPGPGAATAEQPTGPVTATVRTAGALPARAQADSKAAHTGSLPSGAKVRVACHTAGDAVRGPSGRSTVWVQVSYDGVVGFAPSAWLETRGDVTALVPTC</sequence>
<keyword evidence="4" id="KW-1185">Reference proteome</keyword>
<gene>
    <name evidence="3" type="ORF">LZ495_30895</name>
</gene>
<dbReference type="RefSeq" id="WP_235056250.1">
    <property type="nucleotide sequence ID" value="NZ_JAKFHA010000025.1"/>
</dbReference>
<organism evidence="3 4">
    <name type="scientific">Yinghuangia soli</name>
    <dbReference type="NCBI Taxonomy" id="2908204"/>
    <lineage>
        <taxon>Bacteria</taxon>
        <taxon>Bacillati</taxon>
        <taxon>Actinomycetota</taxon>
        <taxon>Actinomycetes</taxon>
        <taxon>Kitasatosporales</taxon>
        <taxon>Streptomycetaceae</taxon>
        <taxon>Yinghuangia</taxon>
    </lineage>
</organism>
<dbReference type="Gene3D" id="2.30.30.40">
    <property type="entry name" value="SH3 Domains"/>
    <property type="match status" value="1"/>
</dbReference>
<feature type="region of interest" description="Disordered" evidence="1">
    <location>
        <begin position="49"/>
        <end position="68"/>
    </location>
</feature>
<evidence type="ECO:0000313" key="3">
    <source>
        <dbReference type="EMBL" id="MCF2531600.1"/>
    </source>
</evidence>
<dbReference type="Proteomes" id="UP001165378">
    <property type="component" value="Unassembled WGS sequence"/>
</dbReference>
<reference evidence="3" key="1">
    <citation type="submission" date="2022-01" db="EMBL/GenBank/DDBJ databases">
        <title>Genome-Based Taxonomic Classification of the Phylum Actinobacteria.</title>
        <authorList>
            <person name="Gao Y."/>
        </authorList>
    </citation>
    <scope>NUCLEOTIDE SEQUENCE</scope>
    <source>
        <strain evidence="3">KLBMP 8922</strain>
    </source>
</reference>
<proteinExistence type="predicted"/>
<dbReference type="Pfam" id="PF08239">
    <property type="entry name" value="SH3_3"/>
    <property type="match status" value="1"/>
</dbReference>
<evidence type="ECO:0000259" key="2">
    <source>
        <dbReference type="Pfam" id="PF08239"/>
    </source>
</evidence>
<evidence type="ECO:0000313" key="4">
    <source>
        <dbReference type="Proteomes" id="UP001165378"/>
    </source>
</evidence>
<protein>
    <submittedName>
        <fullName evidence="3">SH3 domain-containing protein</fullName>
    </submittedName>
</protein>
<accession>A0AA41U395</accession>
<name>A0AA41U395_9ACTN</name>
<evidence type="ECO:0000256" key="1">
    <source>
        <dbReference type="SAM" id="MobiDB-lite"/>
    </source>
</evidence>
<dbReference type="InterPro" id="IPR003646">
    <property type="entry name" value="SH3-like_bac-type"/>
</dbReference>
<dbReference type="EMBL" id="JAKFHA010000025">
    <property type="protein sequence ID" value="MCF2531600.1"/>
    <property type="molecule type" value="Genomic_DNA"/>
</dbReference>